<evidence type="ECO:0000313" key="7">
    <source>
        <dbReference type="Proteomes" id="UP000192223"/>
    </source>
</evidence>
<dbReference type="PANTHER" id="PTHR10353:SF36">
    <property type="entry name" value="LP05116P"/>
    <property type="match status" value="1"/>
</dbReference>
<evidence type="ECO:0000256" key="3">
    <source>
        <dbReference type="ARBA" id="ARBA00022801"/>
    </source>
</evidence>
<comment type="similarity">
    <text evidence="1 6">Belongs to the glycosyl hydrolase 1 family.</text>
</comment>
<evidence type="ECO:0000256" key="2">
    <source>
        <dbReference type="ARBA" id="ARBA00011738"/>
    </source>
</evidence>
<dbReference type="OrthoDB" id="65569at2759"/>
<dbReference type="Gene3D" id="3.20.20.80">
    <property type="entry name" value="Glycosidases"/>
    <property type="match status" value="1"/>
</dbReference>
<organism evidence="7 8">
    <name type="scientific">Agrilus planipennis</name>
    <name type="common">Emerald ash borer</name>
    <name type="synonym">Agrilus marcopoli</name>
    <dbReference type="NCBI Taxonomy" id="224129"/>
    <lineage>
        <taxon>Eukaryota</taxon>
        <taxon>Metazoa</taxon>
        <taxon>Ecdysozoa</taxon>
        <taxon>Arthropoda</taxon>
        <taxon>Hexapoda</taxon>
        <taxon>Insecta</taxon>
        <taxon>Pterygota</taxon>
        <taxon>Neoptera</taxon>
        <taxon>Endopterygota</taxon>
        <taxon>Coleoptera</taxon>
        <taxon>Polyphaga</taxon>
        <taxon>Elateriformia</taxon>
        <taxon>Buprestoidea</taxon>
        <taxon>Buprestidae</taxon>
        <taxon>Agrilinae</taxon>
        <taxon>Agrilus</taxon>
    </lineage>
</organism>
<keyword evidence="3" id="KW-0378">Hydrolase</keyword>
<evidence type="ECO:0000256" key="1">
    <source>
        <dbReference type="ARBA" id="ARBA00010838"/>
    </source>
</evidence>
<dbReference type="InterPro" id="IPR033132">
    <property type="entry name" value="GH_1_N_CS"/>
</dbReference>
<dbReference type="GO" id="GO:0005975">
    <property type="term" value="P:carbohydrate metabolic process"/>
    <property type="evidence" value="ECO:0007669"/>
    <property type="project" value="InterPro"/>
</dbReference>
<dbReference type="AlphaFoldDB" id="A0A7F5R1X0"/>
<dbReference type="InParanoid" id="A0A7F5R1X0"/>
<sequence>MYLKIIIFIAFIKFIRNGDCQIHEFPSYFEFGISTSAYQIEGAWNEDGKGENIWDRFTHEYPNRIADRSTGDIACDSYRQWENDINLVKDLGVTYYRFSISWSRLLPTGFSNKINPAGVRYYNNIIDKLLQNDIEPMVTLYHWDLPQPLQDLGGLTNPVIAKYFRDYAIVVYTLFGDRVKKWITFNEPWSICLSTYENGNHAPGIAMPGIGCYLCSKVLLLAHAKAYHAYDKRFRKTQNGIVGITISTFWYESKTLSEKDAVATERALQMNFGWCMNPIFSNKGDFPKVMKDRIEFVSKSQNFSESRLPTLTPSEIKYIQGTYDFLGLNHYTTRFIEEGNLTPSQVPSFDDDVGVKMEVDPKWEKSAAHWLFVVPWGFRRLLNWIRVKYNNPLVFVTENGYPDKGELNDEARIRYHNQYLTELLNSINDGCNVQRYTLWSLTDNMEWSSGYTLKFGLYYVDFNNSSRPRLPKSSASYYKGVINNRSLPNFTNC</sequence>
<dbReference type="Pfam" id="PF00232">
    <property type="entry name" value="Glyco_hydro_1"/>
    <property type="match status" value="1"/>
</dbReference>
<name>A0A7F5R1X0_AGRPL</name>
<keyword evidence="7" id="KW-1185">Reference proteome</keyword>
<comment type="subunit">
    <text evidence="2">Homodimer.</text>
</comment>
<dbReference type="RefSeq" id="XP_025828888.1">
    <property type="nucleotide sequence ID" value="XM_025973103.1"/>
</dbReference>
<dbReference type="GeneID" id="108734357"/>
<dbReference type="Proteomes" id="UP000192223">
    <property type="component" value="Unplaced"/>
</dbReference>
<protein>
    <submittedName>
        <fullName evidence="8">Myrosinase 1-like</fullName>
    </submittedName>
</protein>
<evidence type="ECO:0000256" key="6">
    <source>
        <dbReference type="RuleBase" id="RU003690"/>
    </source>
</evidence>
<keyword evidence="5" id="KW-0326">Glycosidase</keyword>
<gene>
    <name evidence="8" type="primary">LOC108734357</name>
</gene>
<dbReference type="InterPro" id="IPR001360">
    <property type="entry name" value="Glyco_hydro_1"/>
</dbReference>
<evidence type="ECO:0000313" key="8">
    <source>
        <dbReference type="RefSeq" id="XP_025828888.1"/>
    </source>
</evidence>
<proteinExistence type="inferred from homology"/>
<evidence type="ECO:0000256" key="4">
    <source>
        <dbReference type="ARBA" id="ARBA00023180"/>
    </source>
</evidence>
<dbReference type="PRINTS" id="PR00131">
    <property type="entry name" value="GLHYDRLASE1"/>
</dbReference>
<dbReference type="PANTHER" id="PTHR10353">
    <property type="entry name" value="GLYCOSYL HYDROLASE"/>
    <property type="match status" value="1"/>
</dbReference>
<dbReference type="KEGG" id="apln:108734357"/>
<reference evidence="8" key="1">
    <citation type="submission" date="2025-08" db="UniProtKB">
        <authorList>
            <consortium name="RefSeq"/>
        </authorList>
    </citation>
    <scope>IDENTIFICATION</scope>
    <source>
        <tissue evidence="8">Entire body</tissue>
    </source>
</reference>
<dbReference type="InterPro" id="IPR017853">
    <property type="entry name" value="GH"/>
</dbReference>
<accession>A0A7F5R1X0</accession>
<keyword evidence="4" id="KW-0325">Glycoprotein</keyword>
<dbReference type="FunFam" id="3.20.20.80:FF:000013">
    <property type="entry name" value="lactase-phlorizin hydrolase"/>
    <property type="match status" value="1"/>
</dbReference>
<evidence type="ECO:0000256" key="5">
    <source>
        <dbReference type="ARBA" id="ARBA00023295"/>
    </source>
</evidence>
<dbReference type="PROSITE" id="PS00653">
    <property type="entry name" value="GLYCOSYL_HYDROL_F1_2"/>
    <property type="match status" value="1"/>
</dbReference>
<dbReference type="SUPFAM" id="SSF51445">
    <property type="entry name" value="(Trans)glycosidases"/>
    <property type="match status" value="1"/>
</dbReference>
<dbReference type="GO" id="GO:0008422">
    <property type="term" value="F:beta-glucosidase activity"/>
    <property type="evidence" value="ECO:0007669"/>
    <property type="project" value="TreeGrafter"/>
</dbReference>